<sequence length="153" mass="14573">MGRRTGPGPAVRGEVCGVVAPGRVTVGIGARRGAAAEEVLGVVAAALSRVGLPAGAVECLATVEARAAEPGLVAAAGRLGVPLRGHSAAALAEVPVPHPSALPAAALGTPSVAEAAALLGAGPGAELLVAKLRSAPLTGGSRVTCAVAGRPPR</sequence>
<gene>
    <name evidence="2" type="ORF">IF129_00405</name>
</gene>
<dbReference type="Gene3D" id="3.30.420.180">
    <property type="entry name" value="CobE/GbiG C-terminal domain"/>
    <property type="match status" value="1"/>
</dbReference>
<reference evidence="2" key="1">
    <citation type="submission" date="2020-09" db="EMBL/GenBank/DDBJ databases">
        <title>Secondary metabolite and genome analysis of marine Streptomyces chumphonensis KK1-2T.</title>
        <authorList>
            <person name="Phongsopitanun W."/>
            <person name="Kanchanasin P."/>
            <person name="Pittayakhajonwut P."/>
            <person name="Suwanborirux K."/>
            <person name="Tanasupawat S."/>
        </authorList>
    </citation>
    <scope>NUCLEOTIDE SEQUENCE</scope>
    <source>
        <strain evidence="2">KK1-2</strain>
    </source>
</reference>
<dbReference type="PANTHER" id="PTHR37477">
    <property type="entry name" value="COBALT-PRECORRIN-5A HYDROLASE"/>
    <property type="match status" value="1"/>
</dbReference>
<evidence type="ECO:0000313" key="2">
    <source>
        <dbReference type="EMBL" id="MBD3930034.1"/>
    </source>
</evidence>
<dbReference type="InterPro" id="IPR052553">
    <property type="entry name" value="CbiG_hydrolase"/>
</dbReference>
<protein>
    <submittedName>
        <fullName evidence="2">Cobalamin biosynthesis protein</fullName>
    </submittedName>
</protein>
<dbReference type="GO" id="GO:0009236">
    <property type="term" value="P:cobalamin biosynthetic process"/>
    <property type="evidence" value="ECO:0007669"/>
    <property type="project" value="InterPro"/>
</dbReference>
<keyword evidence="3" id="KW-1185">Reference proteome</keyword>
<evidence type="ECO:0000259" key="1">
    <source>
        <dbReference type="Pfam" id="PF01890"/>
    </source>
</evidence>
<organism evidence="2 3">
    <name type="scientific">Streptomyces chumphonensis</name>
    <dbReference type="NCBI Taxonomy" id="1214925"/>
    <lineage>
        <taxon>Bacteria</taxon>
        <taxon>Bacillati</taxon>
        <taxon>Actinomycetota</taxon>
        <taxon>Actinomycetes</taxon>
        <taxon>Kitasatosporales</taxon>
        <taxon>Streptomycetaceae</taxon>
        <taxon>Streptomyces</taxon>
    </lineage>
</organism>
<proteinExistence type="predicted"/>
<dbReference type="InterPro" id="IPR002750">
    <property type="entry name" value="CobE/GbiG_C"/>
</dbReference>
<dbReference type="InterPro" id="IPR036518">
    <property type="entry name" value="CobE/GbiG_C_sf"/>
</dbReference>
<dbReference type="Proteomes" id="UP000632289">
    <property type="component" value="Unassembled WGS sequence"/>
</dbReference>
<name>A0A927EWQ2_9ACTN</name>
<dbReference type="PANTHER" id="PTHR37477:SF1">
    <property type="entry name" value="COBALT-PRECORRIN-5A HYDROLASE"/>
    <property type="match status" value="1"/>
</dbReference>
<dbReference type="AlphaFoldDB" id="A0A927EWQ2"/>
<dbReference type="Pfam" id="PF01890">
    <property type="entry name" value="CbiG_C"/>
    <property type="match status" value="1"/>
</dbReference>
<dbReference type="EMBL" id="JACXYU010000001">
    <property type="protein sequence ID" value="MBD3930034.1"/>
    <property type="molecule type" value="Genomic_DNA"/>
</dbReference>
<dbReference type="SUPFAM" id="SSF159664">
    <property type="entry name" value="CobE/GbiG C-terminal domain-like"/>
    <property type="match status" value="1"/>
</dbReference>
<comment type="caution">
    <text evidence="2">The sequence shown here is derived from an EMBL/GenBank/DDBJ whole genome shotgun (WGS) entry which is preliminary data.</text>
</comment>
<feature type="domain" description="CobE/GbiG C-terminal" evidence="1">
    <location>
        <begin position="25"/>
        <end position="148"/>
    </location>
</feature>
<evidence type="ECO:0000313" key="3">
    <source>
        <dbReference type="Proteomes" id="UP000632289"/>
    </source>
</evidence>
<accession>A0A927EWQ2</accession>